<dbReference type="NCBIfam" id="TIGR01444">
    <property type="entry name" value="fkbM_fam"/>
    <property type="match status" value="1"/>
</dbReference>
<reference evidence="2" key="1">
    <citation type="submission" date="2023-07" db="EMBL/GenBank/DDBJ databases">
        <title>Genomic Encyclopedia of Type Strains, Phase IV (KMG-IV): sequencing the most valuable type-strain genomes for metagenomic binning, comparative biology and taxonomic classification.</title>
        <authorList>
            <person name="Goeker M."/>
        </authorList>
    </citation>
    <scope>NUCLEOTIDE SEQUENCE</scope>
    <source>
        <strain evidence="2">DSM 26174</strain>
    </source>
</reference>
<dbReference type="EMBL" id="JAVDQD010000004">
    <property type="protein sequence ID" value="MDR6240320.1"/>
    <property type="molecule type" value="Genomic_DNA"/>
</dbReference>
<dbReference type="GO" id="GO:0032259">
    <property type="term" value="P:methylation"/>
    <property type="evidence" value="ECO:0007669"/>
    <property type="project" value="UniProtKB-KW"/>
</dbReference>
<gene>
    <name evidence="2" type="ORF">HNQ88_003386</name>
</gene>
<dbReference type="InterPro" id="IPR006342">
    <property type="entry name" value="FkbM_mtfrase"/>
</dbReference>
<dbReference type="PANTHER" id="PTHR34203:SF15">
    <property type="entry name" value="SLL1173 PROTEIN"/>
    <property type="match status" value="1"/>
</dbReference>
<keyword evidence="2" id="KW-0489">Methyltransferase</keyword>
<evidence type="ECO:0000313" key="3">
    <source>
        <dbReference type="Proteomes" id="UP001185092"/>
    </source>
</evidence>
<keyword evidence="2" id="KW-0808">Transferase</keyword>
<name>A0AAE3XPM0_9BACT</name>
<sequence>MKDTEYYMKSAGYFFKRFILQKKTIKGKSDQFNLKFEFFSPDCVGREIYKKGIYEERLSNFLLNDLSFEDNDIILDIGANIGWYSSLLSSQISENVHIHSFEPDPSNFSLLQANLAHNASSNVSAHQMGVSDKTETKNLHLYKKSNGGRHSLLDINGTETVEINTISLDDFIEKNNIDPKRIKFLKMDIEGFEYFAFLGGKKALEFVPKMLVEYSPGYMRKGGIDPALCLELLESYNFEPYDIGKIGEQPQKLDRNFLLERNNNMDILWIKK</sequence>
<accession>A0AAE3XPM0</accession>
<comment type="caution">
    <text evidence="2">The sequence shown here is derived from an EMBL/GenBank/DDBJ whole genome shotgun (WGS) entry which is preliminary data.</text>
</comment>
<dbReference type="AlphaFoldDB" id="A0AAE3XPM0"/>
<dbReference type="InterPro" id="IPR029063">
    <property type="entry name" value="SAM-dependent_MTases_sf"/>
</dbReference>
<evidence type="ECO:0000259" key="1">
    <source>
        <dbReference type="Pfam" id="PF05050"/>
    </source>
</evidence>
<evidence type="ECO:0000313" key="2">
    <source>
        <dbReference type="EMBL" id="MDR6240320.1"/>
    </source>
</evidence>
<dbReference type="PANTHER" id="PTHR34203">
    <property type="entry name" value="METHYLTRANSFERASE, FKBM FAMILY PROTEIN"/>
    <property type="match status" value="1"/>
</dbReference>
<organism evidence="2 3">
    <name type="scientific">Aureibacter tunicatorum</name>
    <dbReference type="NCBI Taxonomy" id="866807"/>
    <lineage>
        <taxon>Bacteria</taxon>
        <taxon>Pseudomonadati</taxon>
        <taxon>Bacteroidota</taxon>
        <taxon>Cytophagia</taxon>
        <taxon>Cytophagales</taxon>
        <taxon>Persicobacteraceae</taxon>
        <taxon>Aureibacter</taxon>
    </lineage>
</organism>
<dbReference type="Pfam" id="PF05050">
    <property type="entry name" value="Methyltransf_21"/>
    <property type="match status" value="1"/>
</dbReference>
<dbReference type="GO" id="GO:0008168">
    <property type="term" value="F:methyltransferase activity"/>
    <property type="evidence" value="ECO:0007669"/>
    <property type="project" value="UniProtKB-KW"/>
</dbReference>
<keyword evidence="3" id="KW-1185">Reference proteome</keyword>
<feature type="domain" description="Methyltransferase FkbM" evidence="1">
    <location>
        <begin position="76"/>
        <end position="238"/>
    </location>
</feature>
<dbReference type="SUPFAM" id="SSF53335">
    <property type="entry name" value="S-adenosyl-L-methionine-dependent methyltransferases"/>
    <property type="match status" value="1"/>
</dbReference>
<protein>
    <submittedName>
        <fullName evidence="2">FkbM family methyltransferase</fullName>
    </submittedName>
</protein>
<proteinExistence type="predicted"/>
<dbReference type="Proteomes" id="UP001185092">
    <property type="component" value="Unassembled WGS sequence"/>
</dbReference>
<dbReference type="RefSeq" id="WP_309940220.1">
    <property type="nucleotide sequence ID" value="NZ_AP025305.1"/>
</dbReference>
<dbReference type="Gene3D" id="3.40.50.150">
    <property type="entry name" value="Vaccinia Virus protein VP39"/>
    <property type="match status" value="1"/>
</dbReference>
<dbReference type="InterPro" id="IPR052514">
    <property type="entry name" value="SAM-dependent_MTase"/>
</dbReference>